<dbReference type="Pfam" id="PF24476">
    <property type="entry name" value="DUF7580"/>
    <property type="match status" value="1"/>
</dbReference>
<evidence type="ECO:0000313" key="4">
    <source>
        <dbReference type="Proteomes" id="UP000068243"/>
    </source>
</evidence>
<dbReference type="PANTHER" id="PTHR35186">
    <property type="entry name" value="ANK_REP_REGION DOMAIN-CONTAINING PROTEIN"/>
    <property type="match status" value="1"/>
</dbReference>
<accession>A0A124BVV9</accession>
<dbReference type="VEuPathDB" id="FungiDB:An04g00720"/>
<evidence type="ECO:0000256" key="1">
    <source>
        <dbReference type="SAM" id="SignalP"/>
    </source>
</evidence>
<feature type="signal peptide" evidence="1">
    <location>
        <begin position="1"/>
        <end position="21"/>
    </location>
</feature>
<evidence type="ECO:0000259" key="2">
    <source>
        <dbReference type="Pfam" id="PF24476"/>
    </source>
</evidence>
<dbReference type="Proteomes" id="UP000068243">
    <property type="component" value="Unassembled WGS sequence"/>
</dbReference>
<dbReference type="InterPro" id="IPR056002">
    <property type="entry name" value="DUF7580"/>
</dbReference>
<reference evidence="4" key="1">
    <citation type="journal article" date="2016" name="Genome Announc.">
        <title>Draft genome sequence of Aspergillus niger strain An76.</title>
        <authorList>
            <person name="Gong W."/>
            <person name="Cheng Z."/>
            <person name="Zhang H."/>
            <person name="Liu L."/>
            <person name="Gao P."/>
            <person name="Wang L."/>
        </authorList>
    </citation>
    <scope>NUCLEOTIDE SEQUENCE [LARGE SCALE GENOMIC DNA]</scope>
    <source>
        <strain evidence="4">An76</strain>
    </source>
</reference>
<comment type="caution">
    <text evidence="3">The sequence shown here is derived from an EMBL/GenBank/DDBJ whole genome shotgun (WGS) entry which is preliminary data.</text>
</comment>
<feature type="domain" description="DUF7580" evidence="2">
    <location>
        <begin position="256"/>
        <end position="542"/>
    </location>
</feature>
<keyword evidence="1" id="KW-0732">Signal</keyword>
<dbReference type="OrthoDB" id="3565018at2759"/>
<dbReference type="EMBL" id="BCMY01000003">
    <property type="protein sequence ID" value="GAQ37296.1"/>
    <property type="molecule type" value="Genomic_DNA"/>
</dbReference>
<proteinExistence type="predicted"/>
<evidence type="ECO:0000313" key="3">
    <source>
        <dbReference type="EMBL" id="GAQ37296.1"/>
    </source>
</evidence>
<sequence length="577" mass="65853">MATGIETAGVVLAILPLLVHEIDNYVQGFQRLKHLRWEFYWRLMEGYRTALETERVILLNTLEIAVDGITYYGFGNRTSDPRFAFWQSQDVQHRLRQKLGDINYDQFAKTLNVLSDLLNTLSEKLDLSDDRTGRIVATKTNFLKEQLKKIRHLSLRSVYEGLINQIKYNNSHLQTLVAQRNQIRKINARRAVSQETLERHQIGRQLASSLHNAIINGGYWPCLCKPQHRLYFMFDFSNSPWTCDPSNPPDPKSPMMKLKMEVLTLENPNRWHEVEAKPDNHRFPQELCRDSHTTLSQQGLSIDGNIPNISFPQGVSGTEQGTVIGAQDLPAAVQITNMCVSLSAVGINESNEMLLGYVADTMHRHNIYHLRSNAESVRNIYSKSLEELFAILSSSPSDIAAQETFTVQDRLKIAVDLACAVLQFHGSWLKREWRARDIMVFKDPRVSKPEPVPKPVPVPIPYIEWDLNNEPSQVQAGTPFIHLGFILVELSQCQTLEALKTGEDHDEVQVVANRNTALRLLPFVEATSGQSYRQVTEQCLNWPNCTLDNDNISKAVRSIIAPLVGYWRMLKRTEHPH</sequence>
<gene>
    <name evidence="3" type="ORF">ABL_02051</name>
</gene>
<dbReference type="VEuPathDB" id="FungiDB:ASPNIDRAFT2_1159559"/>
<dbReference type="VEuPathDB" id="FungiDB:ATCC64974_76900"/>
<organism evidence="3 4">
    <name type="scientific">Aspergillus niger</name>
    <dbReference type="NCBI Taxonomy" id="5061"/>
    <lineage>
        <taxon>Eukaryota</taxon>
        <taxon>Fungi</taxon>
        <taxon>Dikarya</taxon>
        <taxon>Ascomycota</taxon>
        <taxon>Pezizomycotina</taxon>
        <taxon>Eurotiomycetes</taxon>
        <taxon>Eurotiomycetidae</taxon>
        <taxon>Eurotiales</taxon>
        <taxon>Aspergillaceae</taxon>
        <taxon>Aspergillus</taxon>
        <taxon>Aspergillus subgen. Circumdati</taxon>
    </lineage>
</organism>
<dbReference type="AlphaFoldDB" id="A0A124BVV9"/>
<dbReference type="VEuPathDB" id="FungiDB:M747DRAFT_350346"/>
<feature type="chain" id="PRO_5007170277" evidence="1">
    <location>
        <begin position="22"/>
        <end position="577"/>
    </location>
</feature>
<name>A0A124BVV9_ASPNG</name>
<dbReference type="PANTHER" id="PTHR35186:SF4">
    <property type="entry name" value="PRION-INHIBITION AND PROPAGATION HELO DOMAIN-CONTAINING PROTEIN"/>
    <property type="match status" value="1"/>
</dbReference>
<dbReference type="OMA" id="NRWHEVE"/>
<protein>
    <submittedName>
        <fullName evidence="3">Similar to An04g00720</fullName>
    </submittedName>
</protein>